<protein>
    <submittedName>
        <fullName evidence="1">Uncharacterized protein</fullName>
    </submittedName>
</protein>
<evidence type="ECO:0000313" key="2">
    <source>
        <dbReference type="Proteomes" id="UP000269945"/>
    </source>
</evidence>
<keyword evidence="2" id="KW-1185">Reference proteome</keyword>
<dbReference type="AlphaFoldDB" id="A0A9X9M7N8"/>
<dbReference type="EMBL" id="CYRY02043931">
    <property type="protein sequence ID" value="VCX38620.1"/>
    <property type="molecule type" value="Genomic_DNA"/>
</dbReference>
<evidence type="ECO:0000313" key="1">
    <source>
        <dbReference type="EMBL" id="VCX38620.1"/>
    </source>
</evidence>
<name>A0A9X9M7N8_GULGU</name>
<comment type="caution">
    <text evidence="1">The sequence shown here is derived from an EMBL/GenBank/DDBJ whole genome shotgun (WGS) entry which is preliminary data.</text>
</comment>
<dbReference type="Proteomes" id="UP000269945">
    <property type="component" value="Unassembled WGS sequence"/>
</dbReference>
<accession>A0A9X9M7N8</accession>
<organism evidence="1 2">
    <name type="scientific">Gulo gulo</name>
    <name type="common">Wolverine</name>
    <name type="synonym">Gluton</name>
    <dbReference type="NCBI Taxonomy" id="48420"/>
    <lineage>
        <taxon>Eukaryota</taxon>
        <taxon>Metazoa</taxon>
        <taxon>Chordata</taxon>
        <taxon>Craniata</taxon>
        <taxon>Vertebrata</taxon>
        <taxon>Euteleostomi</taxon>
        <taxon>Mammalia</taxon>
        <taxon>Eutheria</taxon>
        <taxon>Laurasiatheria</taxon>
        <taxon>Carnivora</taxon>
        <taxon>Caniformia</taxon>
        <taxon>Musteloidea</taxon>
        <taxon>Mustelidae</taxon>
        <taxon>Guloninae</taxon>
        <taxon>Gulo</taxon>
    </lineage>
</organism>
<proteinExistence type="predicted"/>
<gene>
    <name evidence="1" type="ORF">BN2614_LOCUS2</name>
</gene>
<sequence length="73" mass="8276">MLYAAVWLPRKPFHSWEENGEMIASLPTTAVPPDVTRVFSTDTSLVPGRYLELGTVPRVHPCFTQASRHRPQE</sequence>
<feature type="non-terminal residue" evidence="1">
    <location>
        <position position="73"/>
    </location>
</feature>
<reference evidence="1 2" key="1">
    <citation type="submission" date="2018-10" db="EMBL/GenBank/DDBJ databases">
        <authorList>
            <person name="Ekblom R."/>
            <person name="Jareborg N."/>
        </authorList>
    </citation>
    <scope>NUCLEOTIDE SEQUENCE [LARGE SCALE GENOMIC DNA]</scope>
    <source>
        <tissue evidence="1">Muscle</tissue>
    </source>
</reference>